<keyword evidence="3" id="KW-1185">Reference proteome</keyword>
<dbReference type="InterPro" id="IPR037119">
    <property type="entry name" value="Haem_oxidase_HugZ-like_sf"/>
</dbReference>
<feature type="compositionally biased region" description="Basic and acidic residues" evidence="1">
    <location>
        <begin position="13"/>
        <end position="43"/>
    </location>
</feature>
<organism evidence="2 3">
    <name type="scientific">Actinomadura gamaensis</name>
    <dbReference type="NCBI Taxonomy" id="1763541"/>
    <lineage>
        <taxon>Bacteria</taxon>
        <taxon>Bacillati</taxon>
        <taxon>Actinomycetota</taxon>
        <taxon>Actinomycetes</taxon>
        <taxon>Streptosporangiales</taxon>
        <taxon>Thermomonosporaceae</taxon>
        <taxon>Actinomadura</taxon>
    </lineage>
</organism>
<name>A0ABV9U6Q9_9ACTN</name>
<dbReference type="Gene3D" id="3.20.180.10">
    <property type="entry name" value="PNP-oxidase-like"/>
    <property type="match status" value="1"/>
</dbReference>
<dbReference type="Proteomes" id="UP001595872">
    <property type="component" value="Unassembled WGS sequence"/>
</dbReference>
<dbReference type="EMBL" id="JBHSIT010000009">
    <property type="protein sequence ID" value="MFC4911554.1"/>
    <property type="molecule type" value="Genomic_DNA"/>
</dbReference>
<comment type="caution">
    <text evidence="2">The sequence shown here is derived from an EMBL/GenBank/DDBJ whole genome shotgun (WGS) entry which is preliminary data.</text>
</comment>
<protein>
    <submittedName>
        <fullName evidence="2">DUF2470 domain-containing protein</fullName>
    </submittedName>
</protein>
<accession>A0ABV9U6Q9</accession>
<proteinExistence type="predicted"/>
<evidence type="ECO:0000313" key="3">
    <source>
        <dbReference type="Proteomes" id="UP001595872"/>
    </source>
</evidence>
<evidence type="ECO:0000256" key="1">
    <source>
        <dbReference type="SAM" id="MobiDB-lite"/>
    </source>
</evidence>
<reference evidence="3" key="1">
    <citation type="journal article" date="2019" name="Int. J. Syst. Evol. Microbiol.">
        <title>The Global Catalogue of Microorganisms (GCM) 10K type strain sequencing project: providing services to taxonomists for standard genome sequencing and annotation.</title>
        <authorList>
            <consortium name="The Broad Institute Genomics Platform"/>
            <consortium name="The Broad Institute Genome Sequencing Center for Infectious Disease"/>
            <person name="Wu L."/>
            <person name="Ma J."/>
        </authorList>
    </citation>
    <scope>NUCLEOTIDE SEQUENCE [LARGE SCALE GENOMIC DNA]</scope>
    <source>
        <strain evidence="3">KLKA75</strain>
    </source>
</reference>
<sequence>MHEPSTGAPYDGPTHDAARRDGAAHDGRPRAAAQRDRAARDDLAWGGGPEAAERARTAAYGIAGGVLVAPGVPYDPVPAHTTHEDGAPLLLMPRQSPVVVALAGVPDLPATLRISDVAPVPFPDRVRGRAWLHGWVSELPSDRRRDAADRLARLHPRPELLDLAAEDGPAAGAWTILTMDLAEIEISDSWGTADLEPEEYRDARPDPFVAVEPSMLGHLDGAHRAELARLVPGAGPGEVRPLALDRHGLWLRTPDGDLRVGFGAPVRDVHGLRCAYRRLFAAAASGRVRGA</sequence>
<dbReference type="SUPFAM" id="SSF50475">
    <property type="entry name" value="FMN-binding split barrel"/>
    <property type="match status" value="1"/>
</dbReference>
<dbReference type="RefSeq" id="WP_378260571.1">
    <property type="nucleotide sequence ID" value="NZ_JBHSIT010000009.1"/>
</dbReference>
<feature type="region of interest" description="Disordered" evidence="1">
    <location>
        <begin position="1"/>
        <end position="48"/>
    </location>
</feature>
<evidence type="ECO:0000313" key="2">
    <source>
        <dbReference type="EMBL" id="MFC4911554.1"/>
    </source>
</evidence>
<gene>
    <name evidence="2" type="ORF">ACFPCY_29920</name>
</gene>